<keyword evidence="5" id="KW-0812">Transmembrane</keyword>
<keyword evidence="7" id="KW-1185">Reference proteome</keyword>
<dbReference type="PANTHER" id="PTHR31344">
    <property type="entry name" value="NUCLEAR PORE COMPLEX PROTEIN NUP205"/>
    <property type="match status" value="1"/>
</dbReference>
<dbReference type="Pfam" id="PF11894">
    <property type="entry name" value="Nup192"/>
    <property type="match status" value="1"/>
</dbReference>
<dbReference type="GO" id="GO:0017056">
    <property type="term" value="F:structural constituent of nuclear pore"/>
    <property type="evidence" value="ECO:0007669"/>
    <property type="project" value="TreeGrafter"/>
</dbReference>
<evidence type="ECO:0000313" key="6">
    <source>
        <dbReference type="EMBL" id="KAF4611841.1"/>
    </source>
</evidence>
<evidence type="ECO:0000256" key="1">
    <source>
        <dbReference type="ARBA" id="ARBA00004123"/>
    </source>
</evidence>
<dbReference type="Proteomes" id="UP000521872">
    <property type="component" value="Unassembled WGS sequence"/>
</dbReference>
<organism evidence="6 7">
    <name type="scientific">Agrocybe pediades</name>
    <dbReference type="NCBI Taxonomy" id="84607"/>
    <lineage>
        <taxon>Eukaryota</taxon>
        <taxon>Fungi</taxon>
        <taxon>Dikarya</taxon>
        <taxon>Basidiomycota</taxon>
        <taxon>Agaricomycotina</taxon>
        <taxon>Agaricomycetes</taxon>
        <taxon>Agaricomycetidae</taxon>
        <taxon>Agaricales</taxon>
        <taxon>Agaricineae</taxon>
        <taxon>Strophariaceae</taxon>
        <taxon>Agrocybe</taxon>
    </lineage>
</organism>
<feature type="transmembrane region" description="Helical" evidence="5">
    <location>
        <begin position="12"/>
        <end position="29"/>
    </location>
</feature>
<keyword evidence="4" id="KW-0539">Nucleus</keyword>
<dbReference type="InterPro" id="IPR021827">
    <property type="entry name" value="Nup186/Nup192/Nup205"/>
</dbReference>
<protein>
    <submittedName>
        <fullName evidence="6">Uncharacterized protein</fullName>
    </submittedName>
</protein>
<comment type="caution">
    <text evidence="6">The sequence shown here is derived from an EMBL/GenBank/DDBJ whole genome shotgun (WGS) entry which is preliminary data.</text>
</comment>
<dbReference type="GO" id="GO:0044611">
    <property type="term" value="C:nuclear pore inner ring"/>
    <property type="evidence" value="ECO:0007669"/>
    <property type="project" value="TreeGrafter"/>
</dbReference>
<evidence type="ECO:0000256" key="4">
    <source>
        <dbReference type="ARBA" id="ARBA00023242"/>
    </source>
</evidence>
<dbReference type="PANTHER" id="PTHR31344:SF0">
    <property type="entry name" value="NUCLEAR PORE COMPLEX PROTEIN NUP205"/>
    <property type="match status" value="1"/>
</dbReference>
<keyword evidence="5" id="KW-1133">Transmembrane helix</keyword>
<keyword evidence="3" id="KW-0813">Transport</keyword>
<dbReference type="EMBL" id="JAACJL010000057">
    <property type="protein sequence ID" value="KAF4611841.1"/>
    <property type="molecule type" value="Genomic_DNA"/>
</dbReference>
<gene>
    <name evidence="6" type="ORF">D9613_003773</name>
</gene>
<evidence type="ECO:0000256" key="2">
    <source>
        <dbReference type="ARBA" id="ARBA00005892"/>
    </source>
</evidence>
<evidence type="ECO:0000256" key="5">
    <source>
        <dbReference type="SAM" id="Phobius"/>
    </source>
</evidence>
<evidence type="ECO:0000313" key="7">
    <source>
        <dbReference type="Proteomes" id="UP000521872"/>
    </source>
</evidence>
<name>A0A8H4QJB3_9AGAR</name>
<accession>A0A8H4QJB3</accession>
<comment type="similarity">
    <text evidence="2">Belongs to the NUP186/NUP192/NUP205 family.</text>
</comment>
<evidence type="ECO:0000256" key="3">
    <source>
        <dbReference type="ARBA" id="ARBA00022448"/>
    </source>
</evidence>
<comment type="subcellular location">
    <subcellularLocation>
        <location evidence="1">Nucleus</location>
    </subcellularLocation>
</comment>
<reference evidence="6 7" key="1">
    <citation type="submission" date="2019-12" db="EMBL/GenBank/DDBJ databases">
        <authorList>
            <person name="Floudas D."/>
            <person name="Bentzer J."/>
            <person name="Ahren D."/>
            <person name="Johansson T."/>
            <person name="Persson P."/>
            <person name="Tunlid A."/>
        </authorList>
    </citation>
    <scope>NUCLEOTIDE SEQUENCE [LARGE SCALE GENOMIC DNA]</scope>
    <source>
        <strain evidence="6 7">CBS 102.39</strain>
    </source>
</reference>
<dbReference type="GO" id="GO:0006999">
    <property type="term" value="P:nuclear pore organization"/>
    <property type="evidence" value="ECO:0007669"/>
    <property type="project" value="TreeGrafter"/>
</dbReference>
<sequence length="2168" mass="241314">MRFWRRIDRFEGFLLAVFLHLLYISYHLLDNAMHWALIVAFPEFGSETRPWQAPTLPTIWLPKVASHSPMNTIHRLREALVKALSPQESHNDEQELFDELMVQKPRLLKLFDVGPRNPQEQREIESGKPTINGKSTAVNADFSRQAVFLAQQLDCSENYVASILHQVTTENPNVGPVSCMELTVATYHQRRRDLVDSLRFLLDATGAAKSGDAPDNYERIARFVKAELLPGRQSGAAKMPLAKIVFKEIEQLDMVIGKADAARKNAGSNTVPPTGQGTTGNPALGFDILNARYDSLKYERRYLAIVLCAISSLGWIAPEDLPPIVDWLASNANHPMTDYLLTVVLTAFSPIDPSDPSERRRYITDTTLITYMTKKFEPSNKWKDSGVKATLLLRWALYLTESRHHDTTLEHREGFRTEELETQIWNAVQGDSFTYLARSVAHLQAKLGASPASSILETMPAPDVQEQREVPPPDFKLIMLQAYEVLVRSLITHASSELRKIKQRQEDLVLARTDRTRTASRFSTTIAPEADEAGSASRHDIAMLYSLIGLLFTALPEESALQFWGSSPLQSRRLTYQQTAEASSGRLPAFLQWAVWSTPAHDAIMMSGLYDMLSGLANGQQCSELAYNFLARGGGEVLPGSSLSSSSAGPSVSWTSIFGLLESWHISATNTKSQPQHQPAKSVTHNFQNLAPPPPVQQKFELGPKDILLARAFLRVLSTVVTHSVAVRTTIASHTHFRAIPALMHLIPLSVPLELKGAIFDTVAAFCQPGAGIDGIDICKAVWLLMERLEVINVRMGHTAGPLLATGKGVEVELEQIEAPYRLYPATIPFLKLLGTLLHTPKQISLQDRAAGKEPLNTIPENLGQPYRLPGIAPFTSFVVDTVFANIPNREYSRASDRWQINDLCLNYVERSLASFNLESLVVGQDDASLKLENLIPLLIHPGYDIMKRLLTSTPLQATILSYIVDGLEGFEKGLADEEPYFRYTIIRVLRIVHRVLEIQDIFLDVFLPLLGEFNSAEIVGQVYSRSYFTRLDQALSFGPQYIPAVAAYMAYATHSELVLLSVKIMSRLSLLTSHSTLVALIERSNESDRILSGFTQIMSSESLDDVEEAEGFAEQSTGAGAPEIDLPSEALEQAIRLAALDLLIQDTASNRPFPNIAHFLLFGIKGGEQVIQDPHALGARRTSIHVILELLNAGVPRLKGKNRGKNGPIPVTPLFSRLPGLAERLYRVVYQLCIHPRTSDFTTRYLRTREDFVSRQVARLPSFAPEAVQQPVIQILYNDGSRVTTTVSCLSSFLRLRSYIFDLVALELHILTNKNYPKAVSELLEIIFGTDLEYEEEHNYATFHELGQSPMRIIDFLQSLLFDWADTLSVNPVEVQYLNQLNLQSCVRRDASGCEVVDRTALMYFLSSARKTLHAQGTVATAAQNDKLSREMSYILESCAVENHRRKVAHARVGNFESWRRLLDLALMKCFDRLPHNRRENMLFDLLHVLPSAIRSSVIEESTAVLLSETILTSITKLREDRQHQLILQSMGRDSESGTLPAERLYNILRNILEGILDNNRVELVRGNLYAALINFIHLCRSSAKSELNIEPESDPFAASLAMTVMVTMRDSVSSRAMSPALSSSVNGRQSTSTASGLELGCLAVMKQVMERLVATIARDAIDGTEVWKTVAFMLLDALVQLSGLEKQHAVLASLGRHGILSNFVRSIKDSDVALQEVLKPDPDDLNALYVYESKMSLFIRMTQTRTGAERLLEARLLAILAQCDYLDTRPEANQSFIDQDSFLPSAIQRYHQLFMPALQVVDGLLATLGSKHTTANHQALEFLSAHGSTIAILLKNEADHVTLSTLEEIELIITLCTSILPSVPKTELLAPNSGFGAIHLAILGLSTRCLARGKPFAHVIPHTESEVKQSGAFAFGFGNRTKFDLTVERKERSLRKSDVAYIGASSEFTEPEITLVLSPVTITPRHGERATHFAATVPSIGDTLMALDDLCSDLAETLKQISDISAELANKDHIGLDNAQEILRDIDPLILRDLEINQKRTLLCEELDKILTQRKLDARVVLDTLEMLLLILWRHVEYYAEHRHTPAKVTVVNAMRLLATAEPEVFRAEVASKIGPVLSKVGGLDLDVDLLGKEWQDNQGYLTIMTRRLRESAGLLDEANVNANSD</sequence>
<proteinExistence type="inferred from homology"/>
<keyword evidence="5" id="KW-0472">Membrane</keyword>